<gene>
    <name evidence="1" type="ORF">Xbed_03480</name>
</gene>
<name>A0A1Y2SFK9_9GAMM</name>
<protein>
    <submittedName>
        <fullName evidence="1">Uncharacterized protein</fullName>
    </submittedName>
</protein>
<dbReference type="EMBL" id="MUBK01000043">
    <property type="protein sequence ID" value="OTA16359.1"/>
    <property type="molecule type" value="Genomic_DNA"/>
</dbReference>
<dbReference type="AlphaFoldDB" id="A0A1Y2SFK9"/>
<accession>A0A1Y2SFK9</accession>
<reference evidence="1 2" key="1">
    <citation type="submission" date="2017-01" db="EMBL/GenBank/DDBJ databases">
        <title>Deconstructing symbiosis and pathogenesis requirements using a combined genomic-metabolomic approach.</title>
        <authorList>
            <person name="Tobias N.J."/>
            <person name="Wolff H."/>
            <person name="Djahanschiri B."/>
            <person name="Ebersberger I."/>
            <person name="Bode H.B."/>
        </authorList>
    </citation>
    <scope>NUCLEOTIDE SEQUENCE [LARGE SCALE GENOMIC DNA]</scope>
    <source>
        <strain evidence="1 2">DSM 4764</strain>
    </source>
</reference>
<organism evidence="1 2">
    <name type="scientific">Xenorhabdus beddingii</name>
    <dbReference type="NCBI Taxonomy" id="40578"/>
    <lineage>
        <taxon>Bacteria</taxon>
        <taxon>Pseudomonadati</taxon>
        <taxon>Pseudomonadota</taxon>
        <taxon>Gammaproteobacteria</taxon>
        <taxon>Enterobacterales</taxon>
        <taxon>Morganellaceae</taxon>
        <taxon>Xenorhabdus</taxon>
    </lineage>
</organism>
<keyword evidence="2" id="KW-1185">Reference proteome</keyword>
<sequence length="73" mass="8620">MIVLIMMMLYQEFQQRRDDHQKVNLKALQAFSETNRVFHCRVVENDQLATGQQYTQCFRHGIDKTDAGFQCGH</sequence>
<proteinExistence type="predicted"/>
<evidence type="ECO:0000313" key="2">
    <source>
        <dbReference type="Proteomes" id="UP000194204"/>
    </source>
</evidence>
<comment type="caution">
    <text evidence="1">The sequence shown here is derived from an EMBL/GenBank/DDBJ whole genome shotgun (WGS) entry which is preliminary data.</text>
</comment>
<dbReference type="Proteomes" id="UP000194204">
    <property type="component" value="Unassembled WGS sequence"/>
</dbReference>
<evidence type="ECO:0000313" key="1">
    <source>
        <dbReference type="EMBL" id="OTA16359.1"/>
    </source>
</evidence>